<dbReference type="SUPFAM" id="SSF55073">
    <property type="entry name" value="Nucleotide cyclase"/>
    <property type="match status" value="1"/>
</dbReference>
<dbReference type="GO" id="GO:0035556">
    <property type="term" value="P:intracellular signal transduction"/>
    <property type="evidence" value="ECO:0007669"/>
    <property type="project" value="InterPro"/>
</dbReference>
<evidence type="ECO:0000313" key="4">
    <source>
        <dbReference type="Proteomes" id="UP000194432"/>
    </source>
</evidence>
<dbReference type="Proteomes" id="UP000194432">
    <property type="component" value="Chromosome 1"/>
</dbReference>
<dbReference type="CDD" id="cd07302">
    <property type="entry name" value="CHD"/>
    <property type="match status" value="1"/>
</dbReference>
<dbReference type="SUPFAM" id="SSF49879">
    <property type="entry name" value="SMAD/FHA domain"/>
    <property type="match status" value="1"/>
</dbReference>
<reference evidence="3 4" key="1">
    <citation type="submission" date="2017-05" db="EMBL/GenBank/DDBJ databases">
        <title>Polyphasic characterization of four soil-derived phenanthrene-degrading Acidovorax strains and proposal of Acidovorax phenanthrenivorans sp. nov.</title>
        <authorList>
            <person name="Singleton D.R."/>
            <person name="Lee J."/>
            <person name="Dickey A.N."/>
            <person name="Stroud A."/>
            <person name="Scholl E.H."/>
            <person name="Wright F.A."/>
            <person name="Aitken M.D."/>
        </authorList>
    </citation>
    <scope>NUCLEOTIDE SEQUENCE [LARGE SCALE GENOMIC DNA]</scope>
    <source>
        <strain evidence="3">NA3</strain>
    </source>
</reference>
<dbReference type="SMART" id="SM00240">
    <property type="entry name" value="FHA"/>
    <property type="match status" value="1"/>
</dbReference>
<dbReference type="AlphaFoldDB" id="A0A240U2S0"/>
<dbReference type="KEGG" id="acin:CBP34_08495"/>
<feature type="domain" description="Guanylate cyclase" evidence="2">
    <location>
        <begin position="6"/>
        <end position="121"/>
    </location>
</feature>
<dbReference type="Pfam" id="PF00211">
    <property type="entry name" value="Guanylate_cyc"/>
    <property type="match status" value="1"/>
</dbReference>
<dbReference type="GO" id="GO:0009190">
    <property type="term" value="P:cyclic nucleotide biosynthetic process"/>
    <property type="evidence" value="ECO:0007669"/>
    <property type="project" value="InterPro"/>
</dbReference>
<dbReference type="PROSITE" id="PS50006">
    <property type="entry name" value="FHA_DOMAIN"/>
    <property type="match status" value="1"/>
</dbReference>
<proteinExistence type="predicted"/>
<dbReference type="InterPro" id="IPR029787">
    <property type="entry name" value="Nucleotide_cyclase"/>
</dbReference>
<feature type="domain" description="FHA" evidence="1">
    <location>
        <begin position="216"/>
        <end position="259"/>
    </location>
</feature>
<evidence type="ECO:0000259" key="2">
    <source>
        <dbReference type="PROSITE" id="PS50125"/>
    </source>
</evidence>
<dbReference type="PROSITE" id="PS50125">
    <property type="entry name" value="GUANYLATE_CYCLASE_2"/>
    <property type="match status" value="1"/>
</dbReference>
<dbReference type="PANTHER" id="PTHR43081:SF1">
    <property type="entry name" value="ADENYLATE CYCLASE, TERMINAL-DIFFERENTIATION SPECIFIC"/>
    <property type="match status" value="1"/>
</dbReference>
<keyword evidence="4" id="KW-1185">Reference proteome</keyword>
<evidence type="ECO:0000259" key="1">
    <source>
        <dbReference type="PROSITE" id="PS50006"/>
    </source>
</evidence>
<dbReference type="InterPro" id="IPR000253">
    <property type="entry name" value="FHA_dom"/>
</dbReference>
<dbReference type="RefSeq" id="WP_094097776.1">
    <property type="nucleotide sequence ID" value="NZ_CP021361.1"/>
</dbReference>
<evidence type="ECO:0000313" key="3">
    <source>
        <dbReference type="EMBL" id="ART51691.1"/>
    </source>
</evidence>
<dbReference type="PANTHER" id="PTHR43081">
    <property type="entry name" value="ADENYLATE CYCLASE, TERMINAL-DIFFERENTIATION SPECIFIC-RELATED"/>
    <property type="match status" value="1"/>
</dbReference>
<organism evidence="3 4">
    <name type="scientific">Acidovorax carolinensis</name>
    <dbReference type="NCBI Taxonomy" id="553814"/>
    <lineage>
        <taxon>Bacteria</taxon>
        <taxon>Pseudomonadati</taxon>
        <taxon>Pseudomonadota</taxon>
        <taxon>Betaproteobacteria</taxon>
        <taxon>Burkholderiales</taxon>
        <taxon>Comamonadaceae</taxon>
        <taxon>Acidovorax</taxon>
    </lineage>
</organism>
<dbReference type="InterPro" id="IPR001054">
    <property type="entry name" value="A/G_cyclase"/>
</dbReference>
<dbReference type="InterPro" id="IPR008984">
    <property type="entry name" value="SMAD_FHA_dom_sf"/>
</dbReference>
<dbReference type="EMBL" id="CP021361">
    <property type="protein sequence ID" value="ART51691.1"/>
    <property type="molecule type" value="Genomic_DNA"/>
</dbReference>
<dbReference type="Gene3D" id="3.30.70.1230">
    <property type="entry name" value="Nucleotide cyclase"/>
    <property type="match status" value="1"/>
</dbReference>
<gene>
    <name evidence="3" type="ORF">CBP34_08495</name>
</gene>
<dbReference type="Pfam" id="PF00498">
    <property type="entry name" value="FHA"/>
    <property type="match status" value="1"/>
</dbReference>
<dbReference type="InterPro" id="IPR050697">
    <property type="entry name" value="Adenylyl/Guanylyl_Cyclase_3/4"/>
</dbReference>
<name>A0A240U2S0_9BURK</name>
<accession>A0A240U2S0</accession>
<sequence>MSVLSTVVFADISGSASLYETLGNERATEAVTRVTHWIGGTIEAHHGRIVKNLGDGVLAIFGDAASAVSAAAAMLRGHQERVSRWPLPLRMGIRVGVASGEVVDVDGDCYGDAVNVASRLCERAGPAEIWATETAVLLSGAAPSVWYRKLGMMEIRGKAEMLMLYQVEWRENEEPDSLTMQATLASNFAPVDSILGQIQFSWHGIDLSFTSTDVPVHIGRATDARLCINDPRVSRLHARIDWRNTGFVLTDMSSFGTWVRFEGSDVPVQLRRDACILHGIGEMALGVSFADSSAPVVKFQVAGGNAHLG</sequence>
<dbReference type="CDD" id="cd00060">
    <property type="entry name" value="FHA"/>
    <property type="match status" value="1"/>
</dbReference>
<dbReference type="Gene3D" id="2.60.200.20">
    <property type="match status" value="1"/>
</dbReference>
<protein>
    <submittedName>
        <fullName evidence="3">Adenylate/guanylate cyclase domain-containing protein</fullName>
    </submittedName>
</protein>
<dbReference type="GO" id="GO:0004016">
    <property type="term" value="F:adenylate cyclase activity"/>
    <property type="evidence" value="ECO:0007669"/>
    <property type="project" value="UniProtKB-ARBA"/>
</dbReference>